<dbReference type="AlphaFoldDB" id="A0AAD5LYC2"/>
<protein>
    <submittedName>
        <fullName evidence="3">Uncharacterized protein</fullName>
    </submittedName>
</protein>
<feature type="region of interest" description="Disordered" evidence="2">
    <location>
        <begin position="39"/>
        <end position="178"/>
    </location>
</feature>
<keyword evidence="4" id="KW-1185">Reference proteome</keyword>
<feature type="coiled-coil region" evidence="1">
    <location>
        <begin position="259"/>
        <end position="332"/>
    </location>
</feature>
<dbReference type="Proteomes" id="UP001209570">
    <property type="component" value="Unassembled WGS sequence"/>
</dbReference>
<evidence type="ECO:0000256" key="1">
    <source>
        <dbReference type="SAM" id="Coils"/>
    </source>
</evidence>
<feature type="compositionally biased region" description="Basic and acidic residues" evidence="2">
    <location>
        <begin position="81"/>
        <end position="117"/>
    </location>
</feature>
<keyword evidence="1" id="KW-0175">Coiled coil</keyword>
<gene>
    <name evidence="3" type="ORF">P43SY_003329</name>
</gene>
<dbReference type="EMBL" id="JAKCXM010000289">
    <property type="protein sequence ID" value="KAJ0396588.1"/>
    <property type="molecule type" value="Genomic_DNA"/>
</dbReference>
<evidence type="ECO:0000313" key="3">
    <source>
        <dbReference type="EMBL" id="KAJ0396588.1"/>
    </source>
</evidence>
<feature type="compositionally biased region" description="Basic and acidic residues" evidence="2">
    <location>
        <begin position="125"/>
        <end position="146"/>
    </location>
</feature>
<reference evidence="3" key="1">
    <citation type="submission" date="2021-12" db="EMBL/GenBank/DDBJ databases">
        <title>Prjna785345.</title>
        <authorList>
            <person name="Rujirawat T."/>
            <person name="Krajaejun T."/>
        </authorList>
    </citation>
    <scope>NUCLEOTIDE SEQUENCE</scope>
    <source>
        <strain evidence="3">Pi057C3</strain>
    </source>
</reference>
<evidence type="ECO:0000313" key="4">
    <source>
        <dbReference type="Proteomes" id="UP001209570"/>
    </source>
</evidence>
<evidence type="ECO:0000256" key="2">
    <source>
        <dbReference type="SAM" id="MobiDB-lite"/>
    </source>
</evidence>
<sequence>MATASPIAWPVEGDDAQAREDEQEQSHRLSALQLPMLSLSSLPSEATEDGGWLDTTKATSEGDANEDAKAEAADEEEDDANERKDGDTPTRDADNAKQAPRTELRPAEALAERKDEPATDMSASMKDDGEHDVPRDLREITPRSDDLTVECASPRDIAGLDEQEAPSQPVPSAGSVSPMVTATATVDASEPPPHAAAAKLAGYTVQSLFPVVYEPERAEDASVADAPAPPPTAEPAQRTAAQRRNRSGVDTKPQVATRLGQLQQENDRLQAALQALARTSKLRLQLVDSERQELAQRNSRLKSQLATLTTELTRCKAENAKLQTENELYAAKLPQLSAALSQESTQLDEKTAQGVSYQLEATQLRAKAQVLLTRNHSLDAQLQALQQSTRQLQSEARRKTIALQQADERLRKLEGELAETRGSAAHELHHWKRRLQELTQRVERDRRQQELEHHREIEKQLQGVKQTTRKLQQQQKEADTTVLTLRQELEHCRQQLEQREVDDRRRARELRAAETAICHAEKREAKLQSHLHRAKLQLRVLERQLVQTHSRAPSSSLRKQEQREAIRDGCESLDRGRDEDDAEATEWCSRCCGRPENASASRVSTDTDCRRCTELLSSLQLAESQLVELREGHAAELKLQATAYERALASLQSRQQQRVETSPCA</sequence>
<organism evidence="3 4">
    <name type="scientific">Pythium insidiosum</name>
    <name type="common">Pythiosis disease agent</name>
    <dbReference type="NCBI Taxonomy" id="114742"/>
    <lineage>
        <taxon>Eukaryota</taxon>
        <taxon>Sar</taxon>
        <taxon>Stramenopiles</taxon>
        <taxon>Oomycota</taxon>
        <taxon>Peronosporomycetes</taxon>
        <taxon>Pythiales</taxon>
        <taxon>Pythiaceae</taxon>
        <taxon>Pythium</taxon>
    </lineage>
</organism>
<feature type="coiled-coil region" evidence="1">
    <location>
        <begin position="375"/>
        <end position="551"/>
    </location>
</feature>
<comment type="caution">
    <text evidence="3">The sequence shown here is derived from an EMBL/GenBank/DDBJ whole genome shotgun (WGS) entry which is preliminary data.</text>
</comment>
<feature type="region of interest" description="Disordered" evidence="2">
    <location>
        <begin position="1"/>
        <end position="27"/>
    </location>
</feature>
<feature type="region of interest" description="Disordered" evidence="2">
    <location>
        <begin position="220"/>
        <end position="252"/>
    </location>
</feature>
<proteinExistence type="predicted"/>
<name>A0AAD5LYC2_PYTIN</name>
<feature type="compositionally biased region" description="Basic and acidic residues" evidence="2">
    <location>
        <begin position="16"/>
        <end position="27"/>
    </location>
</feature>
<accession>A0AAD5LYC2</accession>